<keyword evidence="5" id="KW-0012">Acyltransferase</keyword>
<dbReference type="InterPro" id="IPR016181">
    <property type="entry name" value="Acyl_CoA_acyltransferase"/>
</dbReference>
<dbReference type="OrthoDB" id="9799147at2"/>
<evidence type="ECO:0000256" key="1">
    <source>
        <dbReference type="ARBA" id="ARBA00009342"/>
    </source>
</evidence>
<dbReference type="STRING" id="1903952.BIT28_03440"/>
<comment type="caution">
    <text evidence="8">The sequence shown here is derived from an EMBL/GenBank/DDBJ whole genome shotgun (WGS) entry which is preliminary data.</text>
</comment>
<keyword evidence="3" id="KW-1277">Toxin-antitoxin system</keyword>
<evidence type="ECO:0000256" key="4">
    <source>
        <dbReference type="ARBA" id="ARBA00022679"/>
    </source>
</evidence>
<evidence type="ECO:0000256" key="2">
    <source>
        <dbReference type="ARBA" id="ARBA00022491"/>
    </source>
</evidence>
<dbReference type="Pfam" id="PF13508">
    <property type="entry name" value="Acetyltransf_7"/>
    <property type="match status" value="1"/>
</dbReference>
<dbReference type="InterPro" id="IPR000182">
    <property type="entry name" value="GNAT_dom"/>
</dbReference>
<evidence type="ECO:0000256" key="6">
    <source>
        <dbReference type="ARBA" id="ARBA00049880"/>
    </source>
</evidence>
<keyword evidence="9" id="KW-1185">Reference proteome</keyword>
<evidence type="ECO:0000259" key="7">
    <source>
        <dbReference type="Pfam" id="PF13508"/>
    </source>
</evidence>
<dbReference type="Gene3D" id="3.40.630.30">
    <property type="match status" value="1"/>
</dbReference>
<protein>
    <submittedName>
        <fullName evidence="8">GNAT family N-acetyltransferase</fullName>
    </submittedName>
</protein>
<sequence length="167" mass="18867">MMTVQLDKSKHDRHRFDCGIDALNNYLKLMACQQAKKDNTRTFVLEDESCTEHIIGYYTLTMSPIDLATLPARLQKKHHNVSSGGLIARLAVDQRYKNKGYGEWLLIDALRKLLMASETVAFPLIIVDAKDGAELFYQKYGFTAFQDAHSKLFITIADVRASIGPLV</sequence>
<keyword evidence="4 8" id="KW-0808">Transferase</keyword>
<name>A0A1Q9GA65_9GAMM</name>
<dbReference type="AlphaFoldDB" id="A0A1Q9GA65"/>
<dbReference type="PANTHER" id="PTHR36449">
    <property type="entry name" value="ACETYLTRANSFERASE-RELATED"/>
    <property type="match status" value="1"/>
</dbReference>
<keyword evidence="2" id="KW-0678">Repressor</keyword>
<organism evidence="8 9">
    <name type="scientific">Photobacterium proteolyticum</name>
    <dbReference type="NCBI Taxonomy" id="1903952"/>
    <lineage>
        <taxon>Bacteria</taxon>
        <taxon>Pseudomonadati</taxon>
        <taxon>Pseudomonadota</taxon>
        <taxon>Gammaproteobacteria</taxon>
        <taxon>Vibrionales</taxon>
        <taxon>Vibrionaceae</taxon>
        <taxon>Photobacterium</taxon>
    </lineage>
</organism>
<comment type="catalytic activity">
    <reaction evidence="6">
        <text>glycyl-tRNA(Gly) + acetyl-CoA = N-acetylglycyl-tRNA(Gly) + CoA + H(+)</text>
        <dbReference type="Rhea" id="RHEA:81867"/>
        <dbReference type="Rhea" id="RHEA-COMP:9683"/>
        <dbReference type="Rhea" id="RHEA-COMP:19766"/>
        <dbReference type="ChEBI" id="CHEBI:15378"/>
        <dbReference type="ChEBI" id="CHEBI:57287"/>
        <dbReference type="ChEBI" id="CHEBI:57288"/>
        <dbReference type="ChEBI" id="CHEBI:78522"/>
        <dbReference type="ChEBI" id="CHEBI:232036"/>
    </reaction>
</comment>
<feature type="domain" description="N-acetyltransferase" evidence="7">
    <location>
        <begin position="39"/>
        <end position="143"/>
    </location>
</feature>
<dbReference type="SUPFAM" id="SSF55729">
    <property type="entry name" value="Acyl-CoA N-acyltransferases (Nat)"/>
    <property type="match status" value="1"/>
</dbReference>
<dbReference type="GO" id="GO:0016747">
    <property type="term" value="F:acyltransferase activity, transferring groups other than amino-acyl groups"/>
    <property type="evidence" value="ECO:0007669"/>
    <property type="project" value="InterPro"/>
</dbReference>
<gene>
    <name evidence="8" type="ORF">BIT28_03440</name>
</gene>
<accession>A0A1Q9GA65</accession>
<evidence type="ECO:0000313" key="9">
    <source>
        <dbReference type="Proteomes" id="UP000186905"/>
    </source>
</evidence>
<evidence type="ECO:0000256" key="5">
    <source>
        <dbReference type="ARBA" id="ARBA00023315"/>
    </source>
</evidence>
<evidence type="ECO:0000256" key="3">
    <source>
        <dbReference type="ARBA" id="ARBA00022649"/>
    </source>
</evidence>
<dbReference type="Proteomes" id="UP000186905">
    <property type="component" value="Unassembled WGS sequence"/>
</dbReference>
<dbReference type="EMBL" id="MJIL01000095">
    <property type="protein sequence ID" value="OLQ71232.1"/>
    <property type="molecule type" value="Genomic_DNA"/>
</dbReference>
<proteinExistence type="inferred from homology"/>
<comment type="similarity">
    <text evidence="1">Belongs to the acetyltransferase family. GNAT subfamily.</text>
</comment>
<dbReference type="PANTHER" id="PTHR36449:SF1">
    <property type="entry name" value="ACETYLTRANSFERASE"/>
    <property type="match status" value="1"/>
</dbReference>
<evidence type="ECO:0000313" key="8">
    <source>
        <dbReference type="EMBL" id="OLQ71232.1"/>
    </source>
</evidence>
<reference evidence="8 9" key="1">
    <citation type="submission" date="2016-09" db="EMBL/GenBank/DDBJ databases">
        <title>Photobacterium proteolyticum sp. nov. a protease producing bacterium isolated from ocean sediments of Laizhou Bay.</title>
        <authorList>
            <person name="Li Y."/>
        </authorList>
    </citation>
    <scope>NUCLEOTIDE SEQUENCE [LARGE SCALE GENOMIC DNA]</scope>
    <source>
        <strain evidence="8 9">13-12</strain>
    </source>
</reference>